<dbReference type="Proteomes" id="UP000186922">
    <property type="component" value="Unassembled WGS sequence"/>
</dbReference>
<reference evidence="1 2" key="1">
    <citation type="journal article" date="2016" name="Nat. Commun.">
        <title>Extremotolerant tardigrade genome and improved radiotolerance of human cultured cells by tardigrade-unique protein.</title>
        <authorList>
            <person name="Hashimoto T."/>
            <person name="Horikawa D.D."/>
            <person name="Saito Y."/>
            <person name="Kuwahara H."/>
            <person name="Kozuka-Hata H."/>
            <person name="Shin-I T."/>
            <person name="Minakuchi Y."/>
            <person name="Ohishi K."/>
            <person name="Motoyama A."/>
            <person name="Aizu T."/>
            <person name="Enomoto A."/>
            <person name="Kondo K."/>
            <person name="Tanaka S."/>
            <person name="Hara Y."/>
            <person name="Koshikawa S."/>
            <person name="Sagara H."/>
            <person name="Miura T."/>
            <person name="Yokobori S."/>
            <person name="Miyagawa K."/>
            <person name="Suzuki Y."/>
            <person name="Kubo T."/>
            <person name="Oyama M."/>
            <person name="Kohara Y."/>
            <person name="Fujiyama A."/>
            <person name="Arakawa K."/>
            <person name="Katayama T."/>
            <person name="Toyoda A."/>
            <person name="Kunieda T."/>
        </authorList>
    </citation>
    <scope>NUCLEOTIDE SEQUENCE [LARGE SCALE GENOMIC DNA]</scope>
    <source>
        <strain evidence="1 2">YOKOZUNA-1</strain>
    </source>
</reference>
<proteinExistence type="predicted"/>
<dbReference type="EMBL" id="BDGG01000002">
    <property type="protein sequence ID" value="GAU91357.1"/>
    <property type="molecule type" value="Genomic_DNA"/>
</dbReference>
<evidence type="ECO:0000313" key="1">
    <source>
        <dbReference type="EMBL" id="GAU91357.1"/>
    </source>
</evidence>
<protein>
    <submittedName>
        <fullName evidence="1">Uncharacterized protein</fullName>
    </submittedName>
</protein>
<evidence type="ECO:0000313" key="2">
    <source>
        <dbReference type="Proteomes" id="UP000186922"/>
    </source>
</evidence>
<name>A0A1D1UVU9_RAMVA</name>
<dbReference type="AlphaFoldDB" id="A0A1D1UVU9"/>
<gene>
    <name evidence="1" type="primary">RvY_03624-1</name>
    <name evidence="1" type="synonym">RvY_03624.1</name>
    <name evidence="1" type="ORF">RvY_03624</name>
</gene>
<accession>A0A1D1UVU9</accession>
<comment type="caution">
    <text evidence="1">The sequence shown here is derived from an EMBL/GenBank/DDBJ whole genome shotgun (WGS) entry which is preliminary data.</text>
</comment>
<organism evidence="1 2">
    <name type="scientific">Ramazzottius varieornatus</name>
    <name type="common">Water bear</name>
    <name type="synonym">Tardigrade</name>
    <dbReference type="NCBI Taxonomy" id="947166"/>
    <lineage>
        <taxon>Eukaryota</taxon>
        <taxon>Metazoa</taxon>
        <taxon>Ecdysozoa</taxon>
        <taxon>Tardigrada</taxon>
        <taxon>Eutardigrada</taxon>
        <taxon>Parachela</taxon>
        <taxon>Hypsibioidea</taxon>
        <taxon>Ramazzottiidae</taxon>
        <taxon>Ramazzottius</taxon>
    </lineage>
</organism>
<keyword evidence="2" id="KW-1185">Reference proteome</keyword>
<sequence length="59" mass="6996">MKVRLFWTAAFNKSKATVYAVGDSFKDMERQFTVLEEDRKNKNKKLYKAPKKGKRLLLE</sequence>